<reference evidence="1" key="1">
    <citation type="submission" date="2023-03" db="EMBL/GenBank/DDBJ databases">
        <title>Chromosome-scale reference genome and RAD-based genetic map of yellow starthistle (Centaurea solstitialis) reveal putative structural variation and QTLs associated with invader traits.</title>
        <authorList>
            <person name="Reatini B."/>
            <person name="Cang F.A."/>
            <person name="Jiang Q."/>
            <person name="Mckibben M.T.W."/>
            <person name="Barker M.S."/>
            <person name="Rieseberg L.H."/>
            <person name="Dlugosch K.M."/>
        </authorList>
    </citation>
    <scope>NUCLEOTIDE SEQUENCE</scope>
    <source>
        <strain evidence="1">CAN-66</strain>
        <tissue evidence="1">Leaf</tissue>
    </source>
</reference>
<organism evidence="1 2">
    <name type="scientific">Centaurea solstitialis</name>
    <name type="common">yellow star-thistle</name>
    <dbReference type="NCBI Taxonomy" id="347529"/>
    <lineage>
        <taxon>Eukaryota</taxon>
        <taxon>Viridiplantae</taxon>
        <taxon>Streptophyta</taxon>
        <taxon>Embryophyta</taxon>
        <taxon>Tracheophyta</taxon>
        <taxon>Spermatophyta</taxon>
        <taxon>Magnoliopsida</taxon>
        <taxon>eudicotyledons</taxon>
        <taxon>Gunneridae</taxon>
        <taxon>Pentapetalae</taxon>
        <taxon>asterids</taxon>
        <taxon>campanulids</taxon>
        <taxon>Asterales</taxon>
        <taxon>Asteraceae</taxon>
        <taxon>Carduoideae</taxon>
        <taxon>Cardueae</taxon>
        <taxon>Centaureinae</taxon>
        <taxon>Centaurea</taxon>
    </lineage>
</organism>
<evidence type="ECO:0000313" key="2">
    <source>
        <dbReference type="Proteomes" id="UP001172457"/>
    </source>
</evidence>
<comment type="caution">
    <text evidence="1">The sequence shown here is derived from an EMBL/GenBank/DDBJ whole genome shotgun (WGS) entry which is preliminary data.</text>
</comment>
<accession>A0AA38WKD5</accession>
<protein>
    <submittedName>
        <fullName evidence="1">Uncharacterized protein</fullName>
    </submittedName>
</protein>
<proteinExistence type="predicted"/>
<name>A0AA38WKD5_9ASTR</name>
<sequence>MAIRWIQLEQSMSASKHYKDKNSWQHQTVLIASGKTSKSKKELEKTLQNRYGDLLVEQERIYNLMEKYRQEAKKTRRNCGKAAHDPAG</sequence>
<dbReference type="Proteomes" id="UP001172457">
    <property type="component" value="Chromosome 4"/>
</dbReference>
<dbReference type="EMBL" id="JARYMX010000004">
    <property type="protein sequence ID" value="KAJ9553024.1"/>
    <property type="molecule type" value="Genomic_DNA"/>
</dbReference>
<evidence type="ECO:0000313" key="1">
    <source>
        <dbReference type="EMBL" id="KAJ9553024.1"/>
    </source>
</evidence>
<dbReference type="AlphaFoldDB" id="A0AA38WKD5"/>
<keyword evidence="2" id="KW-1185">Reference proteome</keyword>
<gene>
    <name evidence="1" type="ORF">OSB04_017069</name>
</gene>